<organism evidence="1 2">
    <name type="scientific">Modicella reniformis</name>
    <dbReference type="NCBI Taxonomy" id="1440133"/>
    <lineage>
        <taxon>Eukaryota</taxon>
        <taxon>Fungi</taxon>
        <taxon>Fungi incertae sedis</taxon>
        <taxon>Mucoromycota</taxon>
        <taxon>Mortierellomycotina</taxon>
        <taxon>Mortierellomycetes</taxon>
        <taxon>Mortierellales</taxon>
        <taxon>Mortierellaceae</taxon>
        <taxon>Modicella</taxon>
    </lineage>
</organism>
<protein>
    <submittedName>
        <fullName evidence="1">Uncharacterized protein</fullName>
    </submittedName>
</protein>
<feature type="non-terminal residue" evidence="1">
    <location>
        <position position="85"/>
    </location>
</feature>
<gene>
    <name evidence="1" type="ORF">BGZ65_006913</name>
</gene>
<dbReference type="EMBL" id="JAAAHW010000992">
    <property type="protein sequence ID" value="KAF9997508.1"/>
    <property type="molecule type" value="Genomic_DNA"/>
</dbReference>
<evidence type="ECO:0000313" key="1">
    <source>
        <dbReference type="EMBL" id="KAF9997508.1"/>
    </source>
</evidence>
<proteinExistence type="predicted"/>
<evidence type="ECO:0000313" key="2">
    <source>
        <dbReference type="Proteomes" id="UP000749646"/>
    </source>
</evidence>
<dbReference type="AlphaFoldDB" id="A0A9P6MFZ4"/>
<keyword evidence="2" id="KW-1185">Reference proteome</keyword>
<sequence length="85" mass="8927">FTFAAVATLTIVNAQDGEIIEGLNKLGPAAGDRFNDGRYQALSTLAEGPYSVFAATRAVPPVFASESGSFEKRQDCECPSGYGCC</sequence>
<accession>A0A9P6MFZ4</accession>
<dbReference type="Proteomes" id="UP000749646">
    <property type="component" value="Unassembled WGS sequence"/>
</dbReference>
<comment type="caution">
    <text evidence="1">The sequence shown here is derived from an EMBL/GenBank/DDBJ whole genome shotgun (WGS) entry which is preliminary data.</text>
</comment>
<reference evidence="1" key="1">
    <citation type="journal article" date="2020" name="Fungal Divers.">
        <title>Resolving the Mortierellaceae phylogeny through synthesis of multi-gene phylogenetics and phylogenomics.</title>
        <authorList>
            <person name="Vandepol N."/>
            <person name="Liber J."/>
            <person name="Desiro A."/>
            <person name="Na H."/>
            <person name="Kennedy M."/>
            <person name="Barry K."/>
            <person name="Grigoriev I.V."/>
            <person name="Miller A.N."/>
            <person name="O'Donnell K."/>
            <person name="Stajich J.E."/>
            <person name="Bonito G."/>
        </authorList>
    </citation>
    <scope>NUCLEOTIDE SEQUENCE</scope>
    <source>
        <strain evidence="1">MES-2147</strain>
    </source>
</reference>
<name>A0A9P6MFZ4_9FUNG</name>
<feature type="non-terminal residue" evidence="1">
    <location>
        <position position="1"/>
    </location>
</feature>
<dbReference type="OrthoDB" id="5854875at2759"/>